<evidence type="ECO:0000256" key="7">
    <source>
        <dbReference type="ARBA" id="ARBA00035652"/>
    </source>
</evidence>
<keyword evidence="2 8" id="KW-0813">Transport</keyword>
<dbReference type="InterPro" id="IPR007210">
    <property type="entry name" value="ABC_Gly_betaine_transp_sub-bd"/>
</dbReference>
<dbReference type="OrthoDB" id="3233284at2"/>
<dbReference type="PANTHER" id="PTHR30177:SF33">
    <property type="entry name" value="POSSIBLE OSMOPROTECTANT (GLYCINE BETAINE_CARNITINE_CHOLINE_L-PROLINE) TRANSPORT INTEGRAL MEMBRANE PROTEIN ABC TRANSPORTER PROZ"/>
    <property type="match status" value="1"/>
</dbReference>
<feature type="region of interest" description="Disordered" evidence="9">
    <location>
        <begin position="344"/>
        <end position="385"/>
    </location>
</feature>
<keyword evidence="5 8" id="KW-0472">Membrane</keyword>
<evidence type="ECO:0000256" key="8">
    <source>
        <dbReference type="RuleBase" id="RU363032"/>
    </source>
</evidence>
<evidence type="ECO:0000313" key="11">
    <source>
        <dbReference type="EMBL" id="QEC48982.1"/>
    </source>
</evidence>
<proteinExistence type="inferred from homology"/>
<evidence type="ECO:0000256" key="2">
    <source>
        <dbReference type="ARBA" id="ARBA00022448"/>
    </source>
</evidence>
<evidence type="ECO:0000313" key="12">
    <source>
        <dbReference type="Proteomes" id="UP000321805"/>
    </source>
</evidence>
<sequence length="654" mass="69466">MARRAAARAARDLRRAARGDHHDRRARRAGLLRRRRRPGPADPQRHRVQVQRRGGRPALRAAGLRARPRAARRPAAAAALAAGEGDVKDAIDYLLHARESVGGGVQIGGSHLLPLLWTHLRVTFEAILIACLVTLPLATWLGHKGRAQLAASTAANVGRAVPSFAVLVFFSTYLGLNVGNLVFAMVLLAIPPIFTNTYVGIRQVDRDVVDAARGMGLTERQLATKVELPLSLPLVFGGIRTSVVNVLATATLGPYVGVDTLGVPIVNANVHGDAGRLGTAILIALLAIAAELIFAALQRAVTPRGLKLSQQPTPTRRNRHMRSRSVLAAVATVVLAFGLAACGSSDNSSSNDSGSGTSTPATTTSTDNGKLIQSNPENGSKPTITIGSKNFTEEFILGEIYAQALQAAGYKVKKQLNLGSEQIALKALKAGRVDAYPEYTGTVLTSFCKVKDKAVPHDETAAYDQAKACMAKEGITALPHTPFTDSNGFAVTQATAQKLGGITKLSDLKAKASTLTVSGPPECQQRTDCLLGLESVYGLKFKKFLSIDLAKRHEVIKNGQSDVGEVFTTDGQIKADNLVLLQDDKQLFPPYNVTLLASTKVADAAGPDFAKVVSSVNEGLTTPVMQELNSRVDLDKQTPAAVAGEYLKEAGYLK</sequence>
<dbReference type="Proteomes" id="UP000321805">
    <property type="component" value="Chromosome"/>
</dbReference>
<dbReference type="Gene3D" id="3.40.190.120">
    <property type="entry name" value="Osmoprotection protein (prox), domain 2"/>
    <property type="match status" value="1"/>
</dbReference>
<evidence type="ECO:0000256" key="6">
    <source>
        <dbReference type="ARBA" id="ARBA00035642"/>
    </source>
</evidence>
<accession>A0A5B8U8H0</accession>
<gene>
    <name evidence="11" type="ORF">FSW04_16310</name>
</gene>
<dbReference type="AlphaFoldDB" id="A0A5B8U8H0"/>
<feature type="compositionally biased region" description="Basic residues" evidence="9">
    <location>
        <begin position="24"/>
        <end position="38"/>
    </location>
</feature>
<dbReference type="Pfam" id="PF00528">
    <property type="entry name" value="BPD_transp_1"/>
    <property type="match status" value="1"/>
</dbReference>
<dbReference type="GO" id="GO:0022857">
    <property type="term" value="F:transmembrane transporter activity"/>
    <property type="evidence" value="ECO:0007669"/>
    <property type="project" value="InterPro"/>
</dbReference>
<feature type="transmembrane region" description="Helical" evidence="8">
    <location>
        <begin position="325"/>
        <end position="341"/>
    </location>
</feature>
<dbReference type="Pfam" id="PF04069">
    <property type="entry name" value="OpuAC"/>
    <property type="match status" value="1"/>
</dbReference>
<dbReference type="SUPFAM" id="SSF161098">
    <property type="entry name" value="MetI-like"/>
    <property type="match status" value="1"/>
</dbReference>
<feature type="transmembrane region" description="Helical" evidence="8">
    <location>
        <begin position="277"/>
        <end position="297"/>
    </location>
</feature>
<dbReference type="GO" id="GO:0031460">
    <property type="term" value="P:glycine betaine transport"/>
    <property type="evidence" value="ECO:0007669"/>
    <property type="project" value="TreeGrafter"/>
</dbReference>
<dbReference type="SUPFAM" id="SSF53850">
    <property type="entry name" value="Periplasmic binding protein-like II"/>
    <property type="match status" value="1"/>
</dbReference>
<keyword evidence="12" id="KW-1185">Reference proteome</keyword>
<comment type="similarity">
    <text evidence="8">Belongs to the binding-protein-dependent transport system permease family.</text>
</comment>
<dbReference type="InterPro" id="IPR035906">
    <property type="entry name" value="MetI-like_sf"/>
</dbReference>
<protein>
    <submittedName>
        <fullName evidence="11">ABC transporter permease subunit</fullName>
    </submittedName>
</protein>
<evidence type="ECO:0000256" key="1">
    <source>
        <dbReference type="ARBA" id="ARBA00004141"/>
    </source>
</evidence>
<feature type="region of interest" description="Disordered" evidence="9">
    <location>
        <begin position="1"/>
        <end position="66"/>
    </location>
</feature>
<feature type="transmembrane region" description="Helical" evidence="8">
    <location>
        <begin position="122"/>
        <end position="143"/>
    </location>
</feature>
<evidence type="ECO:0000256" key="4">
    <source>
        <dbReference type="ARBA" id="ARBA00022989"/>
    </source>
</evidence>
<keyword evidence="4 8" id="KW-1133">Transmembrane helix</keyword>
<keyword evidence="3 8" id="KW-0812">Transmembrane</keyword>
<name>A0A5B8U8H0_9ACTN</name>
<feature type="compositionally biased region" description="Low complexity" evidence="9">
    <location>
        <begin position="56"/>
        <end position="65"/>
    </location>
</feature>
<dbReference type="Gene3D" id="3.40.190.10">
    <property type="entry name" value="Periplasmic binding protein-like II"/>
    <property type="match status" value="1"/>
</dbReference>
<comment type="subcellular location">
    <subcellularLocation>
        <location evidence="8">Cell membrane</location>
        <topology evidence="8">Multi-pass membrane protein</topology>
    </subcellularLocation>
    <subcellularLocation>
        <location evidence="1">Membrane</location>
        <topology evidence="1">Multi-pass membrane protein</topology>
    </subcellularLocation>
</comment>
<reference evidence="11 12" key="1">
    <citation type="journal article" date="2018" name="J. Microbiol.">
        <title>Baekduia soli gen. nov., sp. nov., a novel bacterium isolated from the soil of Baekdu Mountain and proposal of a novel family name, Baekduiaceae fam. nov.</title>
        <authorList>
            <person name="An D.S."/>
            <person name="Siddiqi M.Z."/>
            <person name="Kim K.H."/>
            <person name="Yu H.S."/>
            <person name="Im W.T."/>
        </authorList>
    </citation>
    <scope>NUCLEOTIDE SEQUENCE [LARGE SCALE GENOMIC DNA]</scope>
    <source>
        <strain evidence="11 12">BR7-21</strain>
    </source>
</reference>
<comment type="similarity">
    <text evidence="6">In the C-terminal section; belongs to the OsmX family.</text>
</comment>
<dbReference type="GO" id="GO:0043190">
    <property type="term" value="C:ATP-binding cassette (ABC) transporter complex"/>
    <property type="evidence" value="ECO:0007669"/>
    <property type="project" value="InterPro"/>
</dbReference>
<feature type="compositionally biased region" description="Low complexity" evidence="9">
    <location>
        <begin position="344"/>
        <end position="366"/>
    </location>
</feature>
<dbReference type="KEGG" id="bsol:FSW04_16310"/>
<dbReference type="CDD" id="cd13528">
    <property type="entry name" value="PBP2_osmoprotectants"/>
    <property type="match status" value="1"/>
</dbReference>
<feature type="compositionally biased region" description="Basic and acidic residues" evidence="9">
    <location>
        <begin position="9"/>
        <end position="23"/>
    </location>
</feature>
<dbReference type="CDD" id="cd06261">
    <property type="entry name" value="TM_PBP2"/>
    <property type="match status" value="1"/>
</dbReference>
<evidence type="ECO:0000256" key="3">
    <source>
        <dbReference type="ARBA" id="ARBA00022692"/>
    </source>
</evidence>
<feature type="domain" description="ABC transmembrane type-1" evidence="10">
    <location>
        <begin position="116"/>
        <end position="298"/>
    </location>
</feature>
<dbReference type="Gene3D" id="1.10.3720.10">
    <property type="entry name" value="MetI-like"/>
    <property type="match status" value="1"/>
</dbReference>
<feature type="compositionally biased region" description="Basic residues" evidence="9">
    <location>
        <begin position="46"/>
        <end position="55"/>
    </location>
</feature>
<dbReference type="InterPro" id="IPR000515">
    <property type="entry name" value="MetI-like"/>
</dbReference>
<feature type="transmembrane region" description="Helical" evidence="8">
    <location>
        <begin position="164"/>
        <end position="190"/>
    </location>
</feature>
<comment type="similarity">
    <text evidence="7">In the N-terminal section; belongs to the binding-protein-dependent transport system permease family.</text>
</comment>
<evidence type="ECO:0000256" key="5">
    <source>
        <dbReference type="ARBA" id="ARBA00023136"/>
    </source>
</evidence>
<evidence type="ECO:0000259" key="10">
    <source>
        <dbReference type="PROSITE" id="PS50928"/>
    </source>
</evidence>
<dbReference type="PANTHER" id="PTHR30177">
    <property type="entry name" value="GLYCINE BETAINE/L-PROLINE TRANSPORT SYSTEM PERMEASE PROTEIN PROW"/>
    <property type="match status" value="1"/>
</dbReference>
<dbReference type="PROSITE" id="PS50928">
    <property type="entry name" value="ABC_TM1"/>
    <property type="match status" value="1"/>
</dbReference>
<dbReference type="EMBL" id="CP042430">
    <property type="protein sequence ID" value="QEC48982.1"/>
    <property type="molecule type" value="Genomic_DNA"/>
</dbReference>
<feature type="compositionally biased region" description="Polar residues" evidence="9">
    <location>
        <begin position="367"/>
        <end position="385"/>
    </location>
</feature>
<organism evidence="11 12">
    <name type="scientific">Baekduia soli</name>
    <dbReference type="NCBI Taxonomy" id="496014"/>
    <lineage>
        <taxon>Bacteria</taxon>
        <taxon>Bacillati</taxon>
        <taxon>Actinomycetota</taxon>
        <taxon>Thermoleophilia</taxon>
        <taxon>Solirubrobacterales</taxon>
        <taxon>Baekduiaceae</taxon>
        <taxon>Baekduia</taxon>
    </lineage>
</organism>
<evidence type="ECO:0000256" key="9">
    <source>
        <dbReference type="SAM" id="MobiDB-lite"/>
    </source>
</evidence>
<dbReference type="InterPro" id="IPR051204">
    <property type="entry name" value="ABC_transp_perm/SBD"/>
</dbReference>